<reference evidence="10" key="1">
    <citation type="submission" date="2020-01" db="EMBL/GenBank/DDBJ databases">
        <authorList>
            <consortium name="DOE Joint Genome Institute"/>
            <person name="Haridas S."/>
            <person name="Albert R."/>
            <person name="Binder M."/>
            <person name="Bloem J."/>
            <person name="Labutti K."/>
            <person name="Salamov A."/>
            <person name="Andreopoulos B."/>
            <person name="Baker S.E."/>
            <person name="Barry K."/>
            <person name="Bills G."/>
            <person name="Bluhm B.H."/>
            <person name="Cannon C."/>
            <person name="Castanera R."/>
            <person name="Culley D.E."/>
            <person name="Daum C."/>
            <person name="Ezra D."/>
            <person name="Gonzalez J.B."/>
            <person name="Henrissat B."/>
            <person name="Kuo A."/>
            <person name="Liang C."/>
            <person name="Lipzen A."/>
            <person name="Lutzoni F."/>
            <person name="Magnuson J."/>
            <person name="Mondo S."/>
            <person name="Nolan M."/>
            <person name="Ohm R."/>
            <person name="Pangilinan J."/>
            <person name="Park H.-J."/>
            <person name="Ramirez L."/>
            <person name="Alfaro M."/>
            <person name="Sun H."/>
            <person name="Tritt A."/>
            <person name="Yoshinaga Y."/>
            <person name="Zwiers L.-H."/>
            <person name="Turgeon B.G."/>
            <person name="Goodwin S.B."/>
            <person name="Spatafora J.W."/>
            <person name="Crous P.W."/>
            <person name="Grigoriev I.V."/>
        </authorList>
    </citation>
    <scope>NUCLEOTIDE SEQUENCE</scope>
    <source>
        <strain evidence="10">CBS 342.82</strain>
    </source>
</reference>
<gene>
    <name evidence="10" type="ORF">K489DRAFT_328078</name>
</gene>
<feature type="transmembrane region" description="Helical" evidence="7">
    <location>
        <begin position="167"/>
        <end position="187"/>
    </location>
</feature>
<dbReference type="FunFam" id="1.20.1720.10:FF:000012">
    <property type="entry name" value="MFS toxin efflux pump (AflT)"/>
    <property type="match status" value="1"/>
</dbReference>
<dbReference type="InterPro" id="IPR036259">
    <property type="entry name" value="MFS_trans_sf"/>
</dbReference>
<dbReference type="OrthoDB" id="10021397at2759"/>
<dbReference type="GO" id="GO:0022857">
    <property type="term" value="F:transmembrane transporter activity"/>
    <property type="evidence" value="ECO:0007669"/>
    <property type="project" value="InterPro"/>
</dbReference>
<keyword evidence="5 7" id="KW-0472">Membrane</keyword>
<evidence type="ECO:0000256" key="7">
    <source>
        <dbReference type="SAM" id="Phobius"/>
    </source>
</evidence>
<feature type="transmembrane region" description="Helical" evidence="7">
    <location>
        <begin position="371"/>
        <end position="390"/>
    </location>
</feature>
<keyword evidence="4 7" id="KW-1133">Transmembrane helix</keyword>
<feature type="compositionally biased region" description="Polar residues" evidence="6">
    <location>
        <begin position="543"/>
        <end position="554"/>
    </location>
</feature>
<feature type="transmembrane region" description="Helical" evidence="7">
    <location>
        <begin position="238"/>
        <end position="257"/>
    </location>
</feature>
<dbReference type="GO" id="GO:0005886">
    <property type="term" value="C:plasma membrane"/>
    <property type="evidence" value="ECO:0007669"/>
    <property type="project" value="TreeGrafter"/>
</dbReference>
<feature type="region of interest" description="Disordered" evidence="6">
    <location>
        <begin position="533"/>
        <end position="554"/>
    </location>
</feature>
<feature type="transmembrane region" description="Helical" evidence="7">
    <location>
        <begin position="507"/>
        <end position="527"/>
    </location>
</feature>
<evidence type="ECO:0000256" key="2">
    <source>
        <dbReference type="ARBA" id="ARBA00022448"/>
    </source>
</evidence>
<feature type="transmembrane region" description="Helical" evidence="7">
    <location>
        <begin position="346"/>
        <end position="364"/>
    </location>
</feature>
<keyword evidence="9" id="KW-1185">Reference proteome</keyword>
<dbReference type="Gene3D" id="1.20.1720.10">
    <property type="entry name" value="Multidrug resistance protein D"/>
    <property type="match status" value="1"/>
</dbReference>
<organism evidence="10">
    <name type="scientific">Dissoconium aciculare CBS 342.82</name>
    <dbReference type="NCBI Taxonomy" id="1314786"/>
    <lineage>
        <taxon>Eukaryota</taxon>
        <taxon>Fungi</taxon>
        <taxon>Dikarya</taxon>
        <taxon>Ascomycota</taxon>
        <taxon>Pezizomycotina</taxon>
        <taxon>Dothideomycetes</taxon>
        <taxon>Dothideomycetidae</taxon>
        <taxon>Mycosphaerellales</taxon>
        <taxon>Dissoconiaceae</taxon>
        <taxon>Dissoconium</taxon>
    </lineage>
</organism>
<feature type="transmembrane region" description="Helical" evidence="7">
    <location>
        <begin position="199"/>
        <end position="217"/>
    </location>
</feature>
<dbReference type="Proteomes" id="UP000504637">
    <property type="component" value="Unplaced"/>
</dbReference>
<evidence type="ECO:0000256" key="5">
    <source>
        <dbReference type="ARBA" id="ARBA00023136"/>
    </source>
</evidence>
<proteinExistence type="predicted"/>
<evidence type="ECO:0000313" key="9">
    <source>
        <dbReference type="Proteomes" id="UP000504637"/>
    </source>
</evidence>
<dbReference type="Pfam" id="PF07690">
    <property type="entry name" value="MFS_1"/>
    <property type="match status" value="1"/>
</dbReference>
<protein>
    <submittedName>
        <fullName evidence="10">MFS gliotoxin efflux transporter glia</fullName>
    </submittedName>
</protein>
<keyword evidence="2" id="KW-0813">Transport</keyword>
<accession>A0A6J3LQI9</accession>
<dbReference type="SUPFAM" id="SSF103473">
    <property type="entry name" value="MFS general substrate transporter"/>
    <property type="match status" value="1"/>
</dbReference>
<reference evidence="10" key="2">
    <citation type="submission" date="2020-04" db="EMBL/GenBank/DDBJ databases">
        <authorList>
            <consortium name="NCBI Genome Project"/>
        </authorList>
    </citation>
    <scope>NUCLEOTIDE SEQUENCE</scope>
    <source>
        <strain evidence="10">CBS 342.82</strain>
    </source>
</reference>
<evidence type="ECO:0000256" key="6">
    <source>
        <dbReference type="SAM" id="MobiDB-lite"/>
    </source>
</evidence>
<dbReference type="PANTHER" id="PTHR23501:SF177">
    <property type="entry name" value="MAJOR FACILITATOR SUPERFAMILY (MFS) PROFILE DOMAIN-CONTAINING PROTEIN-RELATED"/>
    <property type="match status" value="1"/>
</dbReference>
<feature type="transmembrane region" description="Helical" evidence="7">
    <location>
        <begin position="39"/>
        <end position="65"/>
    </location>
</feature>
<dbReference type="RefSeq" id="XP_033455192.1">
    <property type="nucleotide sequence ID" value="XM_033602033.1"/>
</dbReference>
<dbReference type="InterPro" id="IPR011701">
    <property type="entry name" value="MFS"/>
</dbReference>
<feature type="domain" description="Major facilitator superfamily (MFS) profile" evidence="8">
    <location>
        <begin position="42"/>
        <end position="530"/>
    </location>
</feature>
<keyword evidence="3 7" id="KW-0812">Transmembrane</keyword>
<dbReference type="PROSITE" id="PS50850">
    <property type="entry name" value="MFS"/>
    <property type="match status" value="1"/>
</dbReference>
<comment type="subcellular location">
    <subcellularLocation>
        <location evidence="1">Membrane</location>
        <topology evidence="1">Multi-pass membrane protein</topology>
    </subcellularLocation>
</comment>
<evidence type="ECO:0000313" key="10">
    <source>
        <dbReference type="RefSeq" id="XP_033455192.1"/>
    </source>
</evidence>
<evidence type="ECO:0000259" key="8">
    <source>
        <dbReference type="PROSITE" id="PS50850"/>
    </source>
</evidence>
<name>A0A6J3LQI9_9PEZI</name>
<feature type="transmembrane region" description="Helical" evidence="7">
    <location>
        <begin position="308"/>
        <end position="326"/>
    </location>
</feature>
<dbReference type="AlphaFoldDB" id="A0A6J3LQI9"/>
<dbReference type="InterPro" id="IPR020846">
    <property type="entry name" value="MFS_dom"/>
</dbReference>
<evidence type="ECO:0000256" key="1">
    <source>
        <dbReference type="ARBA" id="ARBA00004141"/>
    </source>
</evidence>
<evidence type="ECO:0000256" key="4">
    <source>
        <dbReference type="ARBA" id="ARBA00022989"/>
    </source>
</evidence>
<feature type="transmembrane region" description="Helical" evidence="7">
    <location>
        <begin position="132"/>
        <end position="155"/>
    </location>
</feature>
<reference evidence="10" key="3">
    <citation type="submission" date="2025-08" db="UniProtKB">
        <authorList>
            <consortium name="RefSeq"/>
        </authorList>
    </citation>
    <scope>IDENTIFICATION</scope>
    <source>
        <strain evidence="10">CBS 342.82</strain>
    </source>
</reference>
<dbReference type="PANTHER" id="PTHR23501">
    <property type="entry name" value="MAJOR FACILITATOR SUPERFAMILY"/>
    <property type="match status" value="1"/>
</dbReference>
<dbReference type="GeneID" id="54359833"/>
<feature type="region of interest" description="Disordered" evidence="6">
    <location>
        <begin position="1"/>
        <end position="23"/>
    </location>
</feature>
<dbReference type="Gene3D" id="1.20.1250.20">
    <property type="entry name" value="MFS general substrate transporter like domains"/>
    <property type="match status" value="1"/>
</dbReference>
<sequence length="554" mass="59135">MTEVFEKADKNDGESLRSTNREHSVDNEVKVSYPTGLRLVLLAGASIMGVFLISLDQTIVGTAIPKITTEFGGLSDVSWYSAAYFMTFGGLEASWGKAFKYFDIKWTFVLSLIIFEIGSLICAVAPNSVTLIVGRAIAGVGAAGISVGGTSIVAFSTPPKTRPIMMGFIGLTYGLASVLGPIIGGAFTDRVTWRWCFYLNLPIGGVAALVVIIFFYLPAAARPAPIALRHKLLHLDPVGICLTMAAIICFILGLQYAGTTYSWNSSQVIGLLCGFVVLVFALVAWSIWLDEYAMMVPRLFKKRALWSICPYQFFFLGDLILILYYLPIYFQSVRGASAIQSGVDNLPIVISVAVFCVLGGIFVSKTGLPTPAMFAGALIGTIGCGLLYTLEIDTSPAKYIGYQIVVGSAIAFSVQNGLNIAQASVDAEDLPAVTANLYFFQTVGGAFTVSSAQAAFINQAISKLRTSAPEIDAMKLITTGASDLRTVFTPEEIPGVLLAYMHGLKSAFAVSVAFCGLAFISTFFIPWGKLKTHSGDSAEVDSPKSTSSETVGAD</sequence>
<feature type="transmembrane region" description="Helical" evidence="7">
    <location>
        <begin position="269"/>
        <end position="288"/>
    </location>
</feature>
<feature type="transmembrane region" description="Helical" evidence="7">
    <location>
        <begin position="107"/>
        <end position="126"/>
    </location>
</feature>
<dbReference type="CDD" id="cd17502">
    <property type="entry name" value="MFS_Azr1_MDR_like"/>
    <property type="match status" value="1"/>
</dbReference>
<evidence type="ECO:0000256" key="3">
    <source>
        <dbReference type="ARBA" id="ARBA00022692"/>
    </source>
</evidence>